<dbReference type="PANTHER" id="PTHR36529:SF1">
    <property type="entry name" value="GLYCOSYLTRANSFERASE"/>
    <property type="match status" value="1"/>
</dbReference>
<dbReference type="PANTHER" id="PTHR36529">
    <property type="entry name" value="SLL1095 PROTEIN"/>
    <property type="match status" value="1"/>
</dbReference>
<dbReference type="InterPro" id="IPR029044">
    <property type="entry name" value="Nucleotide-diphossugar_trans"/>
</dbReference>
<evidence type="ECO:0000313" key="2">
    <source>
        <dbReference type="Proteomes" id="UP000563524"/>
    </source>
</evidence>
<dbReference type="Gene3D" id="3.90.550.10">
    <property type="entry name" value="Spore Coat Polysaccharide Biosynthesis Protein SpsA, Chain A"/>
    <property type="match status" value="1"/>
</dbReference>
<dbReference type="RefSeq" id="WP_183816598.1">
    <property type="nucleotide sequence ID" value="NZ_JACHOB010000001.1"/>
</dbReference>
<dbReference type="EMBL" id="JACHOB010000001">
    <property type="protein sequence ID" value="MBB4658617.1"/>
    <property type="molecule type" value="Genomic_DNA"/>
</dbReference>
<sequence>MSVTPQLVLFAKPPLAGRVKTRLAKDVGSAFATSFYRQATARLLRRLADPRWRTVLCADAPPGVGPACWPPGVRRIAQGGGNLGDRMRRALRRLPPGPVVILGTDAPQVTRADVAAAFAALRGADLVVGPAEDGGYWLIGASRRRPLPGLFEGVRWSTKHALGDTLASLPGDARVAHLRTLRDVDDGEDLKALRSTSP</sequence>
<keyword evidence="2" id="KW-1185">Reference proteome</keyword>
<dbReference type="InterPro" id="IPR018641">
    <property type="entry name" value="Trfase_1_rSAM/seldom-assoc"/>
</dbReference>
<comment type="caution">
    <text evidence="1">The sequence shown here is derived from an EMBL/GenBank/DDBJ whole genome shotgun (WGS) entry which is preliminary data.</text>
</comment>
<evidence type="ECO:0008006" key="3">
    <source>
        <dbReference type="Google" id="ProtNLM"/>
    </source>
</evidence>
<accession>A0A840I1J2</accession>
<dbReference type="Pfam" id="PF09837">
    <property type="entry name" value="DUF2064"/>
    <property type="match status" value="1"/>
</dbReference>
<organism evidence="1 2">
    <name type="scientific">Parvularcula dongshanensis</name>
    <dbReference type="NCBI Taxonomy" id="1173995"/>
    <lineage>
        <taxon>Bacteria</taxon>
        <taxon>Pseudomonadati</taxon>
        <taxon>Pseudomonadota</taxon>
        <taxon>Alphaproteobacteria</taxon>
        <taxon>Parvularculales</taxon>
        <taxon>Parvularculaceae</taxon>
        <taxon>Parvularcula</taxon>
    </lineage>
</organism>
<proteinExistence type="predicted"/>
<reference evidence="1 2" key="1">
    <citation type="submission" date="2020-08" db="EMBL/GenBank/DDBJ databases">
        <title>Genomic Encyclopedia of Type Strains, Phase IV (KMG-IV): sequencing the most valuable type-strain genomes for metagenomic binning, comparative biology and taxonomic classification.</title>
        <authorList>
            <person name="Goeker M."/>
        </authorList>
    </citation>
    <scope>NUCLEOTIDE SEQUENCE [LARGE SCALE GENOMIC DNA]</scope>
    <source>
        <strain evidence="1 2">DSM 102850</strain>
    </source>
</reference>
<dbReference type="Proteomes" id="UP000563524">
    <property type="component" value="Unassembled WGS sequence"/>
</dbReference>
<dbReference type="AlphaFoldDB" id="A0A840I1J2"/>
<name>A0A840I1J2_9PROT</name>
<protein>
    <recommendedName>
        <fullName evidence="3">Glycosyltransferase</fullName>
    </recommendedName>
</protein>
<gene>
    <name evidence="1" type="ORF">GGQ59_001117</name>
</gene>
<evidence type="ECO:0000313" key="1">
    <source>
        <dbReference type="EMBL" id="MBB4658617.1"/>
    </source>
</evidence>
<dbReference type="SUPFAM" id="SSF53448">
    <property type="entry name" value="Nucleotide-diphospho-sugar transferases"/>
    <property type="match status" value="1"/>
</dbReference>
<dbReference type="NCBIfam" id="TIGR04282">
    <property type="entry name" value="glyco_like_cofC"/>
    <property type="match status" value="1"/>
</dbReference>